<dbReference type="Pfam" id="PF13379">
    <property type="entry name" value="NMT1_2"/>
    <property type="match status" value="1"/>
</dbReference>
<dbReference type="Proteomes" id="UP000016540">
    <property type="component" value="Unassembled WGS sequence"/>
</dbReference>
<keyword evidence="2" id="KW-0813">Transport</keyword>
<evidence type="ECO:0000313" key="6">
    <source>
        <dbReference type="EMBL" id="EON92212.1"/>
    </source>
</evidence>
<dbReference type="CDD" id="cd13553">
    <property type="entry name" value="PBP2_NrtA_CpmA_like"/>
    <property type="match status" value="1"/>
</dbReference>
<dbReference type="InterPro" id="IPR044527">
    <property type="entry name" value="NrtA/CpmA_ABC-bd_dom"/>
</dbReference>
<comment type="caution">
    <text evidence="6">The sequence shown here is derived from an EMBL/GenBank/DDBJ whole genome shotgun (WGS) entry which is preliminary data.</text>
</comment>
<dbReference type="PATRIC" id="fig|1318628.3.peg.2263"/>
<evidence type="ECO:0000313" key="7">
    <source>
        <dbReference type="Proteomes" id="UP000016540"/>
    </source>
</evidence>
<name>R8B0X8_9GAMM</name>
<comment type="subcellular location">
    <subcellularLocation>
        <location evidence="1">Endomembrane system</location>
    </subcellularLocation>
</comment>
<organism evidence="6 7">
    <name type="scientific">Marinobacter lipolyticus SM19</name>
    <dbReference type="NCBI Taxonomy" id="1318628"/>
    <lineage>
        <taxon>Bacteria</taxon>
        <taxon>Pseudomonadati</taxon>
        <taxon>Pseudomonadota</taxon>
        <taxon>Gammaproteobacteria</taxon>
        <taxon>Pseudomonadales</taxon>
        <taxon>Marinobacteraceae</taxon>
        <taxon>Marinobacter</taxon>
    </lineage>
</organism>
<keyword evidence="3" id="KW-1003">Cell membrane</keyword>
<dbReference type="EMBL" id="ASAD01000011">
    <property type="protein sequence ID" value="EON92212.1"/>
    <property type="molecule type" value="Genomic_DNA"/>
</dbReference>
<dbReference type="STRING" id="1318628.MARLIPOL_11336"/>
<reference evidence="6 7" key="1">
    <citation type="journal article" date="2013" name="Genome Announc.">
        <title>Draft Genome Sequence of the Moderately Halophilic Bacterium Marinobacter lipolyticus Strain SM19.</title>
        <authorList>
            <person name="Papke R.T."/>
            <person name="de la Haba R.R."/>
            <person name="Infante-Dominguez C."/>
            <person name="Perez D."/>
            <person name="Sanchez-Porro C."/>
            <person name="Lapierre P."/>
            <person name="Ventosa A."/>
        </authorList>
    </citation>
    <scope>NUCLEOTIDE SEQUENCE [LARGE SCALE GENOMIC DNA]</scope>
    <source>
        <strain evidence="6 7">SM19</strain>
    </source>
</reference>
<keyword evidence="7" id="KW-1185">Reference proteome</keyword>
<dbReference type="PANTHER" id="PTHR30024">
    <property type="entry name" value="ALIPHATIC SULFONATES-BINDING PROTEIN-RELATED"/>
    <property type="match status" value="1"/>
</dbReference>
<sequence length="408" mass="45727">MATPTPIRRRTAFHLRLGFVPLLDSAPLIMAQELGLFEAEGLRVELVRESSWASLRDKISFGLLEGGHMLAPMPLSMSLATDRPRVPVTTGMVLSRNGNGITLGNELFDRMVLSGVDLRQPIDTARALTQLARKRQKPVRLASVAPWSSHDLQLRDWLDSAGAVNGEDFHIIPVSPVQMMDALQSGAIEGCCVGEPWNSVLERRQLGRILHSGHQIWQNAPEKVMGLRADWAEQHQEMHRHLIRALLAACRWLDSPNNHAMLARTLARPEYLGEYFNRNIGEQFPLHPDRGCSPFHPKLHQHFFRNSANFPWLSQAHWLATRLIAHQQQLAHIDRSSIQRIFRPDIFRDAAGSLGIDAPVIDSKTEGQHPRAFTLNGQFGPVDVSSDSLLGEQLHDWQSNPTVPANEA</sequence>
<evidence type="ECO:0000256" key="3">
    <source>
        <dbReference type="ARBA" id="ARBA00022475"/>
    </source>
</evidence>
<dbReference type="AlphaFoldDB" id="R8B0X8"/>
<dbReference type="PANTHER" id="PTHR30024:SF43">
    <property type="entry name" value="BLL4572 PROTEIN"/>
    <property type="match status" value="1"/>
</dbReference>
<evidence type="ECO:0000256" key="5">
    <source>
        <dbReference type="ARBA" id="ARBA00023136"/>
    </source>
</evidence>
<keyword evidence="5" id="KW-0472">Membrane</keyword>
<keyword evidence="4" id="KW-0997">Cell inner membrane</keyword>
<gene>
    <name evidence="6" type="ORF">MARLIPOL_11336</name>
</gene>
<evidence type="ECO:0000256" key="1">
    <source>
        <dbReference type="ARBA" id="ARBA00004308"/>
    </source>
</evidence>
<dbReference type="SUPFAM" id="SSF53850">
    <property type="entry name" value="Periplasmic binding protein-like II"/>
    <property type="match status" value="1"/>
</dbReference>
<accession>R8B0X8</accession>
<evidence type="ECO:0000256" key="4">
    <source>
        <dbReference type="ARBA" id="ARBA00022519"/>
    </source>
</evidence>
<proteinExistence type="predicted"/>
<dbReference type="GO" id="GO:0012505">
    <property type="term" value="C:endomembrane system"/>
    <property type="evidence" value="ECO:0007669"/>
    <property type="project" value="UniProtKB-SubCell"/>
</dbReference>
<evidence type="ECO:0000256" key="2">
    <source>
        <dbReference type="ARBA" id="ARBA00022448"/>
    </source>
</evidence>
<dbReference type="Gene3D" id="3.40.190.10">
    <property type="entry name" value="Periplasmic binding protein-like II"/>
    <property type="match status" value="2"/>
</dbReference>
<dbReference type="OrthoDB" id="9815454at2"/>
<dbReference type="RefSeq" id="WP_012138313.1">
    <property type="nucleotide sequence ID" value="NZ_KE007325.1"/>
</dbReference>
<protein>
    <submittedName>
        <fullName evidence="6">Nitrate ABC transporter, nitrate-binding protein</fullName>
    </submittedName>
</protein>
<dbReference type="HOGENOM" id="CLU_037398_0_1_6"/>
<dbReference type="eggNOG" id="COG0715">
    <property type="taxonomic scope" value="Bacteria"/>
</dbReference>